<feature type="chain" id="PRO_5019139793" evidence="8">
    <location>
        <begin position="26"/>
        <end position="694"/>
    </location>
</feature>
<dbReference type="InterPro" id="IPR024079">
    <property type="entry name" value="MetalloPept_cat_dom_sf"/>
</dbReference>
<evidence type="ECO:0000256" key="5">
    <source>
        <dbReference type="ARBA" id="ARBA00022801"/>
    </source>
</evidence>
<evidence type="ECO:0000256" key="4">
    <source>
        <dbReference type="ARBA" id="ARBA00022723"/>
    </source>
</evidence>
<sequence>MKKLTLVASSVALALGLLACSPANEPETPDQPDPQTQANTAEPELHAGLFLEDFDRTARPQDDLFQYVNGSWYENTEIPSDMSSYGAFRILHEENEQRLHSIIEDAMEKDDVEAGSNNQKLGDFYASFMDEERIEELGITPIEEELEMISGVSNHSQLAAVMAQLQMRGIGGPFSFYAWADARNPDYNTLYMSQGGLGLPDRDYYFNDNESFTDIREKYKAYIADILTAAGHDNAADAAERIYQLEAQLAEHHWTRAESRDAEATYNPMSTDEFAELMGDFDYSLYASQAELDSAEQLVVRMPSYFEALPGIFSETDLQTWQDYMTLRTVNRFASRLSSEFADLNFDFYQTTLSGVPEQQERWKRAVQATNGVLGEVLGEEYVARHFPPEAKARMEELIDNLLVAFEDSINDLAWMTDETKEQALEKLSTFTPKIGYPSKWKDYSDLSIAADDLIGNTKRASVWAYRDMVGRIGEPVDREEWGMTPQTVNAYYSPTANEIVFPAGILQPPFFDMEADDAVNYGGIGAVIGHEIGHGFDDQGSRYDGGGNLYNWWTDEDREQFDSRAQVLVDQFNAFEPLPGLNINGEVALGENIGDLVGLTTAFRAYQESLEGESSPVLEGYTGEQRFFLSWAQVWKMKMRDDAMREQIARGPHAPPKYRAMGAPRNVDAFYEAFDVKEGDGMFIPEDERARIW</sequence>
<dbReference type="PANTHER" id="PTHR11733">
    <property type="entry name" value="ZINC METALLOPROTEASE FAMILY M13 NEPRILYSIN-RELATED"/>
    <property type="match status" value="1"/>
</dbReference>
<dbReference type="Proteomes" id="UP000287823">
    <property type="component" value="Unassembled WGS sequence"/>
</dbReference>
<dbReference type="Gene3D" id="3.40.390.10">
    <property type="entry name" value="Collagenase (Catalytic Domain)"/>
    <property type="match status" value="1"/>
</dbReference>
<keyword evidence="7" id="KW-0482">Metalloprotease</keyword>
<dbReference type="CDD" id="cd08662">
    <property type="entry name" value="M13"/>
    <property type="match status" value="1"/>
</dbReference>
<dbReference type="RefSeq" id="WP_126799986.1">
    <property type="nucleotide sequence ID" value="NZ_PIPO01000007.1"/>
</dbReference>
<dbReference type="GO" id="GO:0046872">
    <property type="term" value="F:metal ion binding"/>
    <property type="evidence" value="ECO:0007669"/>
    <property type="project" value="UniProtKB-KW"/>
</dbReference>
<evidence type="ECO:0000256" key="6">
    <source>
        <dbReference type="ARBA" id="ARBA00022833"/>
    </source>
</evidence>
<evidence type="ECO:0000259" key="9">
    <source>
        <dbReference type="Pfam" id="PF01431"/>
    </source>
</evidence>
<evidence type="ECO:0000256" key="3">
    <source>
        <dbReference type="ARBA" id="ARBA00022670"/>
    </source>
</evidence>
<feature type="signal peptide" evidence="8">
    <location>
        <begin position="1"/>
        <end position="25"/>
    </location>
</feature>
<feature type="domain" description="Peptidase M13 N-terminal" evidence="10">
    <location>
        <begin position="60"/>
        <end position="438"/>
    </location>
</feature>
<comment type="similarity">
    <text evidence="2">Belongs to the peptidase M13 family.</text>
</comment>
<keyword evidence="8" id="KW-0732">Signal</keyword>
<dbReference type="GO" id="GO:0004222">
    <property type="term" value="F:metalloendopeptidase activity"/>
    <property type="evidence" value="ECO:0007669"/>
    <property type="project" value="InterPro"/>
</dbReference>
<evidence type="ECO:0000313" key="11">
    <source>
        <dbReference type="EMBL" id="RUO29611.1"/>
    </source>
</evidence>
<reference evidence="11 12" key="1">
    <citation type="journal article" date="2011" name="Front. Microbiol.">
        <title>Genomic signatures of strain selection and enhancement in Bacillus atrophaeus var. globigii, a historical biowarfare simulant.</title>
        <authorList>
            <person name="Gibbons H.S."/>
            <person name="Broomall S.M."/>
            <person name="McNew L.A."/>
            <person name="Daligault H."/>
            <person name="Chapman C."/>
            <person name="Bruce D."/>
            <person name="Karavis M."/>
            <person name="Krepps M."/>
            <person name="McGregor P.A."/>
            <person name="Hong C."/>
            <person name="Park K.H."/>
            <person name="Akmal A."/>
            <person name="Feldman A."/>
            <person name="Lin J.S."/>
            <person name="Chang W.E."/>
            <person name="Higgs B.W."/>
            <person name="Demirev P."/>
            <person name="Lindquist J."/>
            <person name="Liem A."/>
            <person name="Fochler E."/>
            <person name="Read T.D."/>
            <person name="Tapia R."/>
            <person name="Johnson S."/>
            <person name="Bishop-Lilly K.A."/>
            <person name="Detter C."/>
            <person name="Han C."/>
            <person name="Sozhamannan S."/>
            <person name="Rosenzweig C.N."/>
            <person name="Skowronski E.W."/>
        </authorList>
    </citation>
    <scope>NUCLEOTIDE SEQUENCE [LARGE SCALE GENOMIC DNA]</scope>
    <source>
        <strain evidence="11 12">Y4G10-17</strain>
    </source>
</reference>
<keyword evidence="4" id="KW-0479">Metal-binding</keyword>
<keyword evidence="3" id="KW-0645">Protease</keyword>
<evidence type="ECO:0000313" key="12">
    <source>
        <dbReference type="Proteomes" id="UP000287823"/>
    </source>
</evidence>
<dbReference type="Pfam" id="PF01431">
    <property type="entry name" value="Peptidase_M13"/>
    <property type="match status" value="1"/>
</dbReference>
<protein>
    <submittedName>
        <fullName evidence="11">Peptidase M13</fullName>
    </submittedName>
</protein>
<comment type="cofactor">
    <cofactor evidence="1">
        <name>Zn(2+)</name>
        <dbReference type="ChEBI" id="CHEBI:29105"/>
    </cofactor>
</comment>
<feature type="domain" description="Peptidase M13 C-terminal" evidence="9">
    <location>
        <begin position="490"/>
        <end position="686"/>
    </location>
</feature>
<keyword evidence="5" id="KW-0378">Hydrolase</keyword>
<organism evidence="11 12">
    <name type="scientific">Aliidiomarina soli</name>
    <dbReference type="NCBI Taxonomy" id="1928574"/>
    <lineage>
        <taxon>Bacteria</taxon>
        <taxon>Pseudomonadati</taxon>
        <taxon>Pseudomonadota</taxon>
        <taxon>Gammaproteobacteria</taxon>
        <taxon>Alteromonadales</taxon>
        <taxon>Idiomarinaceae</taxon>
        <taxon>Aliidiomarina</taxon>
    </lineage>
</organism>
<gene>
    <name evidence="11" type="ORF">CWE14_14225</name>
</gene>
<dbReference type="Pfam" id="PF05649">
    <property type="entry name" value="Peptidase_M13_N"/>
    <property type="match status" value="1"/>
</dbReference>
<dbReference type="PROSITE" id="PS51885">
    <property type="entry name" value="NEPRILYSIN"/>
    <property type="match status" value="1"/>
</dbReference>
<dbReference type="Gene3D" id="1.10.1380.10">
    <property type="entry name" value="Neutral endopeptidase , domain2"/>
    <property type="match status" value="1"/>
</dbReference>
<dbReference type="PRINTS" id="PR00786">
    <property type="entry name" value="NEPRILYSIN"/>
</dbReference>
<dbReference type="InterPro" id="IPR042089">
    <property type="entry name" value="Peptidase_M13_dom_2"/>
</dbReference>
<dbReference type="GO" id="GO:0016485">
    <property type="term" value="P:protein processing"/>
    <property type="evidence" value="ECO:0007669"/>
    <property type="project" value="TreeGrafter"/>
</dbReference>
<dbReference type="PROSITE" id="PS51257">
    <property type="entry name" value="PROKAR_LIPOPROTEIN"/>
    <property type="match status" value="1"/>
</dbReference>
<dbReference type="InterPro" id="IPR008753">
    <property type="entry name" value="Peptidase_M13_N"/>
</dbReference>
<dbReference type="PANTHER" id="PTHR11733:SF167">
    <property type="entry name" value="FI17812P1-RELATED"/>
    <property type="match status" value="1"/>
</dbReference>
<dbReference type="AlphaFoldDB" id="A0A432WC09"/>
<dbReference type="InterPro" id="IPR000718">
    <property type="entry name" value="Peptidase_M13"/>
</dbReference>
<proteinExistence type="inferred from homology"/>
<evidence type="ECO:0000259" key="10">
    <source>
        <dbReference type="Pfam" id="PF05649"/>
    </source>
</evidence>
<name>A0A432WC09_9GAMM</name>
<dbReference type="InterPro" id="IPR018497">
    <property type="entry name" value="Peptidase_M13_C"/>
</dbReference>
<evidence type="ECO:0000256" key="2">
    <source>
        <dbReference type="ARBA" id="ARBA00007357"/>
    </source>
</evidence>
<evidence type="ECO:0000256" key="8">
    <source>
        <dbReference type="SAM" id="SignalP"/>
    </source>
</evidence>
<evidence type="ECO:0000256" key="1">
    <source>
        <dbReference type="ARBA" id="ARBA00001947"/>
    </source>
</evidence>
<comment type="caution">
    <text evidence="11">The sequence shown here is derived from an EMBL/GenBank/DDBJ whole genome shotgun (WGS) entry which is preliminary data.</text>
</comment>
<dbReference type="GO" id="GO:0005886">
    <property type="term" value="C:plasma membrane"/>
    <property type="evidence" value="ECO:0007669"/>
    <property type="project" value="TreeGrafter"/>
</dbReference>
<keyword evidence="6" id="KW-0862">Zinc</keyword>
<keyword evidence="12" id="KW-1185">Reference proteome</keyword>
<dbReference type="EMBL" id="PIPO01000007">
    <property type="protein sequence ID" value="RUO29611.1"/>
    <property type="molecule type" value="Genomic_DNA"/>
</dbReference>
<accession>A0A432WC09</accession>
<evidence type="ECO:0000256" key="7">
    <source>
        <dbReference type="ARBA" id="ARBA00023049"/>
    </source>
</evidence>
<dbReference type="SUPFAM" id="SSF55486">
    <property type="entry name" value="Metalloproteases ('zincins'), catalytic domain"/>
    <property type="match status" value="1"/>
</dbReference>